<reference evidence="1 2" key="2">
    <citation type="journal article" date="2023" name="ChemBioChem">
        <title>Acyltransferase Domain Exchange between Two Independent Type I Polyketide Synthases in the Same Producer Strain of Macrolide Antibiotics.</title>
        <authorList>
            <person name="Kudo F."/>
            <person name="Kishikawa K."/>
            <person name="Tsuboi K."/>
            <person name="Kido T."/>
            <person name="Usui T."/>
            <person name="Hashimoto J."/>
            <person name="Shin-Ya K."/>
            <person name="Miyanaga A."/>
            <person name="Eguchi T."/>
        </authorList>
    </citation>
    <scope>NUCLEOTIDE SEQUENCE [LARGE SCALE GENOMIC DNA]</scope>
    <source>
        <strain evidence="1 2">A-8890</strain>
    </source>
</reference>
<proteinExistence type="predicted"/>
<keyword evidence="2" id="KW-1185">Reference proteome</keyword>
<evidence type="ECO:0000313" key="1">
    <source>
        <dbReference type="EMBL" id="BBC38522.1"/>
    </source>
</evidence>
<organism evidence="1 2">
    <name type="scientific">Streptomyces graminofaciens</name>
    <dbReference type="NCBI Taxonomy" id="68212"/>
    <lineage>
        <taxon>Bacteria</taxon>
        <taxon>Bacillati</taxon>
        <taxon>Actinomycetota</taxon>
        <taxon>Actinomycetes</taxon>
        <taxon>Kitasatosporales</taxon>
        <taxon>Streptomycetaceae</taxon>
        <taxon>Streptomyces</taxon>
    </lineage>
</organism>
<dbReference type="Proteomes" id="UP001321542">
    <property type="component" value="Chromosome"/>
</dbReference>
<sequence>MVLPSSSGCCRPLGESESGAGKAAIDQITAEMNVAQAAVKGALKVVVVGEGDIGEWAAP</sequence>
<protein>
    <submittedName>
        <fullName evidence="1">Uncharacterized protein</fullName>
    </submittedName>
</protein>
<reference evidence="1 2" key="1">
    <citation type="journal article" date="2010" name="ChemBioChem">
        <title>Cloning and characterization of the biosynthetic gene cluster of 16-membered macrolide antibiotic FD-891: involvement of a dual functional cytochrome P450 monooxygenase catalyzing epoxidation and hydroxylation.</title>
        <authorList>
            <person name="Kudo F."/>
            <person name="Motegi A."/>
            <person name="Mizoue K."/>
            <person name="Eguchi T."/>
        </authorList>
    </citation>
    <scope>NUCLEOTIDE SEQUENCE [LARGE SCALE GENOMIC DNA]</scope>
    <source>
        <strain evidence="1 2">A-8890</strain>
    </source>
</reference>
<dbReference type="EMBL" id="AP018448">
    <property type="protein sequence ID" value="BBC38522.1"/>
    <property type="molecule type" value="Genomic_DNA"/>
</dbReference>
<evidence type="ECO:0000313" key="2">
    <source>
        <dbReference type="Proteomes" id="UP001321542"/>
    </source>
</evidence>
<name>A0ABN5W4E6_9ACTN</name>
<accession>A0ABN5W4E6</accession>
<gene>
    <name evidence="1" type="ORF">SGFS_098160</name>
</gene>